<accession>A0A3N2AVS2</accession>
<dbReference type="Pfam" id="PF11292">
    <property type="entry name" value="DUF3093"/>
    <property type="match status" value="1"/>
</dbReference>
<dbReference type="Proteomes" id="UP000275456">
    <property type="component" value="Unassembled WGS sequence"/>
</dbReference>
<proteinExistence type="predicted"/>
<evidence type="ECO:0000256" key="1">
    <source>
        <dbReference type="SAM" id="Phobius"/>
    </source>
</evidence>
<comment type="caution">
    <text evidence="2">The sequence shown here is derived from an EMBL/GenBank/DDBJ whole genome shotgun (WGS) entry which is preliminary data.</text>
</comment>
<keyword evidence="1" id="KW-0812">Transmembrane</keyword>
<protein>
    <recommendedName>
        <fullName evidence="4">DUF3093 family protein</fullName>
    </recommendedName>
</protein>
<sequence>MTSAPSYRERLGPPWWMPLLLLLIVPAALLVFLPVDINVGIAVAIGLYVAVLGILWLAAPVVEVQGGVLRAGRARIDVVHLGAADALEGADATAALRGGWDPTDHHVISPWTRSVVRASVEDPSDPTGAWVVSSRDPRRLAAAIEAARSTPRGTAAA</sequence>
<dbReference type="RefSeq" id="WP_123698032.1">
    <property type="nucleotide sequence ID" value="NZ_RKHJ01000001.1"/>
</dbReference>
<name>A0A3N2AVS2_9MICO</name>
<feature type="transmembrane region" description="Helical" evidence="1">
    <location>
        <begin position="40"/>
        <end position="59"/>
    </location>
</feature>
<keyword evidence="3" id="KW-1185">Reference proteome</keyword>
<dbReference type="OrthoDB" id="3217020at2"/>
<organism evidence="2 3">
    <name type="scientific">Agrococcus jenensis</name>
    <dbReference type="NCBI Taxonomy" id="46353"/>
    <lineage>
        <taxon>Bacteria</taxon>
        <taxon>Bacillati</taxon>
        <taxon>Actinomycetota</taxon>
        <taxon>Actinomycetes</taxon>
        <taxon>Micrococcales</taxon>
        <taxon>Microbacteriaceae</taxon>
        <taxon>Agrococcus</taxon>
    </lineage>
</organism>
<reference evidence="2 3" key="1">
    <citation type="submission" date="2018-11" db="EMBL/GenBank/DDBJ databases">
        <title>Sequencing the genomes of 1000 actinobacteria strains.</title>
        <authorList>
            <person name="Klenk H.-P."/>
        </authorList>
    </citation>
    <scope>NUCLEOTIDE SEQUENCE [LARGE SCALE GENOMIC DNA]</scope>
    <source>
        <strain evidence="2 3">DSM 9580</strain>
    </source>
</reference>
<evidence type="ECO:0008006" key="4">
    <source>
        <dbReference type="Google" id="ProtNLM"/>
    </source>
</evidence>
<evidence type="ECO:0000313" key="3">
    <source>
        <dbReference type="Proteomes" id="UP000275456"/>
    </source>
</evidence>
<dbReference type="AlphaFoldDB" id="A0A3N2AVS2"/>
<gene>
    <name evidence="2" type="ORF">EDD26_2532</name>
</gene>
<dbReference type="InterPro" id="IPR021443">
    <property type="entry name" value="DUF3093"/>
</dbReference>
<feature type="transmembrane region" description="Helical" evidence="1">
    <location>
        <begin position="15"/>
        <end position="33"/>
    </location>
</feature>
<evidence type="ECO:0000313" key="2">
    <source>
        <dbReference type="EMBL" id="ROR67129.1"/>
    </source>
</evidence>
<keyword evidence="1" id="KW-0472">Membrane</keyword>
<dbReference type="EMBL" id="RKHJ01000001">
    <property type="protein sequence ID" value="ROR67129.1"/>
    <property type="molecule type" value="Genomic_DNA"/>
</dbReference>
<keyword evidence="1" id="KW-1133">Transmembrane helix</keyword>